<accession>A0A853C4W2</accession>
<comment type="caution">
    <text evidence="2">The sequence shown here is derived from an EMBL/GenBank/DDBJ whole genome shotgun (WGS) entry which is preliminary data.</text>
</comment>
<evidence type="ECO:0000313" key="3">
    <source>
        <dbReference type="Proteomes" id="UP000530424"/>
    </source>
</evidence>
<keyword evidence="3" id="KW-1185">Reference proteome</keyword>
<reference evidence="2 3" key="1">
    <citation type="submission" date="2020-07" db="EMBL/GenBank/DDBJ databases">
        <title>Sequencing the genomes of 1000 actinobacteria strains.</title>
        <authorList>
            <person name="Klenk H.-P."/>
        </authorList>
    </citation>
    <scope>NUCLEOTIDE SEQUENCE [LARGE SCALE GENOMIC DNA]</scope>
    <source>
        <strain evidence="2 3">DSM 103833</strain>
    </source>
</reference>
<keyword evidence="1" id="KW-0175">Coiled coil</keyword>
<organism evidence="2 3">
    <name type="scientific">Nocardioides thalensis</name>
    <dbReference type="NCBI Taxonomy" id="1914755"/>
    <lineage>
        <taxon>Bacteria</taxon>
        <taxon>Bacillati</taxon>
        <taxon>Actinomycetota</taxon>
        <taxon>Actinomycetes</taxon>
        <taxon>Propionibacteriales</taxon>
        <taxon>Nocardioidaceae</taxon>
        <taxon>Nocardioides</taxon>
    </lineage>
</organism>
<feature type="coiled-coil region" evidence="1">
    <location>
        <begin position="48"/>
        <end position="82"/>
    </location>
</feature>
<sequence>MTSALAVPSLVVVLTLLVLAALTAAVVLLAGALRRTREDAEAVLARAAADAAADAEALREQLDELDQQLREQAARMEEAARVPAVTVVDDREYVITQLGERKPARGPLGVLPLPTVPGQPVVDAMLRESLIRTASLAAGVRRALAPEVRNRVRFEMRREVKRSRKQRRLRLRVARRELHARQRAEIDPA</sequence>
<dbReference type="AlphaFoldDB" id="A0A853C4W2"/>
<dbReference type="RefSeq" id="WP_179668046.1">
    <property type="nucleotide sequence ID" value="NZ_JACCFP010000001.1"/>
</dbReference>
<evidence type="ECO:0000256" key="1">
    <source>
        <dbReference type="SAM" id="Coils"/>
    </source>
</evidence>
<protein>
    <submittedName>
        <fullName evidence="2">ElaB/YqjD/DUF883 family membrane-anchored ribosome-binding protein</fullName>
    </submittedName>
</protein>
<gene>
    <name evidence="2" type="ORF">HNR19_002276</name>
</gene>
<proteinExistence type="predicted"/>
<evidence type="ECO:0000313" key="2">
    <source>
        <dbReference type="EMBL" id="NYJ01578.1"/>
    </source>
</evidence>
<name>A0A853C4W2_9ACTN</name>
<dbReference type="EMBL" id="JACCFP010000001">
    <property type="protein sequence ID" value="NYJ01578.1"/>
    <property type="molecule type" value="Genomic_DNA"/>
</dbReference>
<dbReference type="Proteomes" id="UP000530424">
    <property type="component" value="Unassembled WGS sequence"/>
</dbReference>